<dbReference type="SUPFAM" id="SSF48452">
    <property type="entry name" value="TPR-like"/>
    <property type="match status" value="1"/>
</dbReference>
<comment type="caution">
    <text evidence="2">The sequence shown here is derived from an EMBL/GenBank/DDBJ whole genome shotgun (WGS) entry which is preliminary data.</text>
</comment>
<dbReference type="InterPro" id="IPR011990">
    <property type="entry name" value="TPR-like_helical_dom_sf"/>
</dbReference>
<dbReference type="PROSITE" id="PS51257">
    <property type="entry name" value="PROKAR_LIPOPROTEIN"/>
    <property type="match status" value="1"/>
</dbReference>
<dbReference type="InterPro" id="IPR019734">
    <property type="entry name" value="TPR_rpt"/>
</dbReference>
<evidence type="ECO:0000256" key="1">
    <source>
        <dbReference type="PROSITE-ProRule" id="PRU00339"/>
    </source>
</evidence>
<evidence type="ECO:0008006" key="4">
    <source>
        <dbReference type="Google" id="ProtNLM"/>
    </source>
</evidence>
<organism evidence="2 3">
    <name type="scientific">Aliiroseovarius salicola</name>
    <dbReference type="NCBI Taxonomy" id="3009082"/>
    <lineage>
        <taxon>Bacteria</taxon>
        <taxon>Pseudomonadati</taxon>
        <taxon>Pseudomonadota</taxon>
        <taxon>Alphaproteobacteria</taxon>
        <taxon>Rhodobacterales</taxon>
        <taxon>Paracoccaceae</taxon>
        <taxon>Aliiroseovarius</taxon>
    </lineage>
</organism>
<dbReference type="EMBL" id="JAQIIO010000003">
    <property type="protein sequence ID" value="MDA5094018.1"/>
    <property type="molecule type" value="Genomic_DNA"/>
</dbReference>
<evidence type="ECO:0000313" key="2">
    <source>
        <dbReference type="EMBL" id="MDA5094018.1"/>
    </source>
</evidence>
<accession>A0ABT4W0J1</accession>
<reference evidence="2 3" key="1">
    <citation type="submission" date="2023-01" db="EMBL/GenBank/DDBJ databases">
        <authorList>
            <person name="Yoon J.-W."/>
        </authorList>
    </citation>
    <scope>NUCLEOTIDE SEQUENCE [LARGE SCALE GENOMIC DNA]</scope>
    <source>
        <strain evidence="2 3">KMU-50</strain>
    </source>
</reference>
<protein>
    <recommendedName>
        <fullName evidence="4">Tetratricopeptide repeat protein</fullName>
    </recommendedName>
</protein>
<keyword evidence="3" id="KW-1185">Reference proteome</keyword>
<dbReference type="Proteomes" id="UP001528040">
    <property type="component" value="Unassembled WGS sequence"/>
</dbReference>
<keyword evidence="1" id="KW-0802">TPR repeat</keyword>
<sequence length="287" mass="31750">MRHSFLVTLCLGGALALSACQKPGQSEDVERALGDVNVIDESNLSDIMLTVGDPNEAVSYFSRTAKSQPDRIDLQRGLAKSLIRAKKPSQAVSVWKKVVSMPGATNEDRVAYADALIRAGDWGSAEIELDKVPPTHETYKRYRLEAMVADSKKEWKKADSFYETAMGLSTKPSSVLNNWGYSKLTRADYKGAERLFSEALNYDPSMFTIKNNLVLSRAAQRKYELPIVQTTQVERAQLLHTMALSAIKQGDVTIGKSLLQEAIETHPQHFETAVRALEALESKLSNG</sequence>
<dbReference type="RefSeq" id="WP_271053715.1">
    <property type="nucleotide sequence ID" value="NZ_JAQIIO010000003.1"/>
</dbReference>
<evidence type="ECO:0000313" key="3">
    <source>
        <dbReference type="Proteomes" id="UP001528040"/>
    </source>
</evidence>
<dbReference type="PROSITE" id="PS50005">
    <property type="entry name" value="TPR"/>
    <property type="match status" value="1"/>
</dbReference>
<feature type="repeat" description="TPR" evidence="1">
    <location>
        <begin position="173"/>
        <end position="206"/>
    </location>
</feature>
<proteinExistence type="predicted"/>
<dbReference type="Gene3D" id="1.25.40.10">
    <property type="entry name" value="Tetratricopeptide repeat domain"/>
    <property type="match status" value="1"/>
</dbReference>
<name>A0ABT4W0J1_9RHOB</name>
<gene>
    <name evidence="2" type="ORF">O2N63_07940</name>
</gene>